<keyword evidence="3 4" id="KW-0620">Polyamine biosynthesis</keyword>
<evidence type="ECO:0000256" key="4">
    <source>
        <dbReference type="PROSITE-ProRule" id="PRU00354"/>
    </source>
</evidence>
<evidence type="ECO:0000256" key="3">
    <source>
        <dbReference type="ARBA" id="ARBA00023115"/>
    </source>
</evidence>
<dbReference type="PANTHER" id="PTHR43317">
    <property type="entry name" value="THERMOSPERMINE SYNTHASE ACAULIS5"/>
    <property type="match status" value="1"/>
</dbReference>
<dbReference type="InterPro" id="IPR030374">
    <property type="entry name" value="PABS"/>
</dbReference>
<evidence type="ECO:0000313" key="8">
    <source>
        <dbReference type="EMBL" id="SDO99645.1"/>
    </source>
</evidence>
<feature type="transmembrane region" description="Helical" evidence="6">
    <location>
        <begin position="63"/>
        <end position="80"/>
    </location>
</feature>
<evidence type="ECO:0000256" key="1">
    <source>
        <dbReference type="ARBA" id="ARBA00007867"/>
    </source>
</evidence>
<dbReference type="PROSITE" id="PS51006">
    <property type="entry name" value="PABS_2"/>
    <property type="match status" value="1"/>
</dbReference>
<feature type="transmembrane region" description="Helical" evidence="6">
    <location>
        <begin position="122"/>
        <end position="145"/>
    </location>
</feature>
<feature type="active site" description="Proton acceptor" evidence="4">
    <location>
        <position position="483"/>
    </location>
</feature>
<dbReference type="AlphaFoldDB" id="A0A1H0P4N6"/>
<keyword evidence="2 4" id="KW-0808">Transferase</keyword>
<sequence length="613" mass="61687">MLDQRGLPRASRPLPLPLPVPARAARVLVLGAVFICAACGLVYELELVALASYLVGDSVTQASVVLSVMVFAMGCGSLLAKRLRGRPAAAFVAVESALALVGGLSVMVLYAVFAWYGQARLAMVGCAFGIGVLIGAEVPLLMTLVQRIRRQDAGGAVADLFAADYVGALVGGLAFSFLLLPYLGQLTGALATGGVNAVAGGTTVLWLFRGDLSRRGRCLLLAANVAVLAVLACAAVGAGPFERAARQAVYGGQVRVAEQTGAEEIVLAGGGSGGPGTAGRDAGGSPSPSLRLYVDGDLTVCGADEALYQQALVAPAMAGPHARVLILGGGDGLAVREVLRYAGVRAVTVVPSDAALTRLGRTDPRLSALNGHAFADTRVRVVAREGFDWLRGEWGARAKGAVGALGSGASGTGSGAVGSGPSAAGRGSGSAAAGAGARSVSGDAGPRVAGSGAKSAGFSPGSGADHDATAAAGGGPYDVVIADLPDPDSSDSAKFYSEEFYGLAGRLLASGGRIAVHAGGSAHSLWTTDATLRTVGLHPVPYTVDGPYACGRSAVWDFLLAGPRPPLLTLPVNAPPHLGFTRAGLDAAARSAQRTRPPRPLRPSTLLRPRVAE</sequence>
<dbReference type="OrthoDB" id="9793120at2"/>
<dbReference type="SUPFAM" id="SSF53335">
    <property type="entry name" value="S-adenosyl-L-methionine-dependent methyltransferases"/>
    <property type="match status" value="1"/>
</dbReference>
<dbReference type="InterPro" id="IPR036259">
    <property type="entry name" value="MFS_trans_sf"/>
</dbReference>
<accession>A0A1H0P4N6</accession>
<evidence type="ECO:0000256" key="5">
    <source>
        <dbReference type="SAM" id="MobiDB-lite"/>
    </source>
</evidence>
<proteinExistence type="inferred from homology"/>
<dbReference type="RefSeq" id="WP_093787427.1">
    <property type="nucleotide sequence ID" value="NZ_FNIE01000015.1"/>
</dbReference>
<feature type="transmembrane region" description="Helical" evidence="6">
    <location>
        <begin position="157"/>
        <end position="180"/>
    </location>
</feature>
<feature type="region of interest" description="Disordered" evidence="5">
    <location>
        <begin position="410"/>
        <end position="469"/>
    </location>
</feature>
<dbReference type="InterPro" id="IPR030373">
    <property type="entry name" value="PABS_CS"/>
</dbReference>
<dbReference type="GO" id="GO:0016740">
    <property type="term" value="F:transferase activity"/>
    <property type="evidence" value="ECO:0007669"/>
    <property type="project" value="UniProtKB-UniRule"/>
</dbReference>
<dbReference type="Proteomes" id="UP000199341">
    <property type="component" value="Unassembled WGS sequence"/>
</dbReference>
<dbReference type="EMBL" id="FNIE01000015">
    <property type="protein sequence ID" value="SDO99645.1"/>
    <property type="molecule type" value="Genomic_DNA"/>
</dbReference>
<feature type="domain" description="PABS" evidence="7">
    <location>
        <begin position="238"/>
        <end position="563"/>
    </location>
</feature>
<organism evidence="8 9">
    <name type="scientific">Actinacidiphila guanduensis</name>
    <dbReference type="NCBI Taxonomy" id="310781"/>
    <lineage>
        <taxon>Bacteria</taxon>
        <taxon>Bacillati</taxon>
        <taxon>Actinomycetota</taxon>
        <taxon>Actinomycetes</taxon>
        <taxon>Kitasatosporales</taxon>
        <taxon>Streptomycetaceae</taxon>
        <taxon>Actinacidiphila</taxon>
    </lineage>
</organism>
<gene>
    <name evidence="8" type="ORF">SAMN05216259_11548</name>
</gene>
<feature type="transmembrane region" description="Helical" evidence="6">
    <location>
        <begin position="92"/>
        <end position="116"/>
    </location>
</feature>
<keyword evidence="6" id="KW-0812">Transmembrane</keyword>
<feature type="compositionally biased region" description="Low complexity" evidence="5">
    <location>
        <begin position="419"/>
        <end position="445"/>
    </location>
</feature>
<keyword evidence="6" id="KW-0472">Membrane</keyword>
<comment type="similarity">
    <text evidence="1">Belongs to the spermidine/spermine synthase family.</text>
</comment>
<feature type="region of interest" description="Disordered" evidence="5">
    <location>
        <begin position="587"/>
        <end position="613"/>
    </location>
</feature>
<dbReference type="GO" id="GO:0006596">
    <property type="term" value="P:polyamine biosynthetic process"/>
    <property type="evidence" value="ECO:0007669"/>
    <property type="project" value="UniProtKB-UniRule"/>
</dbReference>
<dbReference type="PANTHER" id="PTHR43317:SF1">
    <property type="entry name" value="THERMOSPERMINE SYNTHASE ACAULIS5"/>
    <property type="match status" value="1"/>
</dbReference>
<dbReference type="SUPFAM" id="SSF103473">
    <property type="entry name" value="MFS general substrate transporter"/>
    <property type="match status" value="1"/>
</dbReference>
<dbReference type="InterPro" id="IPR029063">
    <property type="entry name" value="SAM-dependent_MTases_sf"/>
</dbReference>
<feature type="compositionally biased region" description="Low complexity" evidence="5">
    <location>
        <begin position="602"/>
        <end position="613"/>
    </location>
</feature>
<protein>
    <submittedName>
        <fullName evidence="8">Spermidine synthase</fullName>
    </submittedName>
</protein>
<dbReference type="PROSITE" id="PS01330">
    <property type="entry name" value="PABS_1"/>
    <property type="match status" value="1"/>
</dbReference>
<feature type="transmembrane region" description="Helical" evidence="6">
    <location>
        <begin position="186"/>
        <end position="208"/>
    </location>
</feature>
<keyword evidence="6" id="KW-1133">Transmembrane helix</keyword>
<keyword evidence="9" id="KW-1185">Reference proteome</keyword>
<dbReference type="Gene3D" id="3.40.50.150">
    <property type="entry name" value="Vaccinia Virus protein VP39"/>
    <property type="match status" value="2"/>
</dbReference>
<evidence type="ECO:0000256" key="2">
    <source>
        <dbReference type="ARBA" id="ARBA00022679"/>
    </source>
</evidence>
<evidence type="ECO:0000313" key="9">
    <source>
        <dbReference type="Proteomes" id="UP000199341"/>
    </source>
</evidence>
<feature type="transmembrane region" description="Helical" evidence="6">
    <location>
        <begin position="20"/>
        <end position="43"/>
    </location>
</feature>
<dbReference type="Pfam" id="PF01564">
    <property type="entry name" value="Spermine_synth"/>
    <property type="match status" value="1"/>
</dbReference>
<feature type="transmembrane region" description="Helical" evidence="6">
    <location>
        <begin position="220"/>
        <end position="241"/>
    </location>
</feature>
<dbReference type="STRING" id="310781.SAMN05216259_11548"/>
<evidence type="ECO:0000259" key="7">
    <source>
        <dbReference type="PROSITE" id="PS51006"/>
    </source>
</evidence>
<reference evidence="8 9" key="1">
    <citation type="submission" date="2016-10" db="EMBL/GenBank/DDBJ databases">
        <authorList>
            <person name="de Groot N.N."/>
        </authorList>
    </citation>
    <scope>NUCLEOTIDE SEQUENCE [LARGE SCALE GENOMIC DNA]</scope>
    <source>
        <strain evidence="8 9">CGMCC 4.2022</strain>
    </source>
</reference>
<name>A0A1H0P4N6_9ACTN</name>
<evidence type="ECO:0000256" key="6">
    <source>
        <dbReference type="SAM" id="Phobius"/>
    </source>
</evidence>